<organism evidence="1 2">
    <name type="scientific">Pseudomonas segetis</name>
    <dbReference type="NCBI Taxonomy" id="298908"/>
    <lineage>
        <taxon>Bacteria</taxon>
        <taxon>Pseudomonadati</taxon>
        <taxon>Pseudomonadota</taxon>
        <taxon>Gammaproteobacteria</taxon>
        <taxon>Pseudomonadales</taxon>
        <taxon>Pseudomonadaceae</taxon>
        <taxon>Pseudomonas</taxon>
    </lineage>
</organism>
<proteinExistence type="predicted"/>
<gene>
    <name evidence="1" type="ORF">SAMN05216255_4420</name>
</gene>
<name>A0A239JP13_9PSED</name>
<sequence>MQRYHDTRNDPLPLHSTEQDAERLRLELATEAFLAKGGKVKQVGHQMRDELLPFVINPASTPVYSHLFVKPETEQVQAKPMPKPSAVSVKPPVMAEVLQPLRVEGRIVEPKTPRAELTAQQIAARLMAQAALGASPSTAADIIGITEKHARQVARDFHIIFKRQR</sequence>
<accession>A0A239JP13</accession>
<dbReference type="RefSeq" id="WP_089361310.1">
    <property type="nucleotide sequence ID" value="NZ_FZOG01000009.1"/>
</dbReference>
<evidence type="ECO:0000313" key="1">
    <source>
        <dbReference type="EMBL" id="SNT07158.1"/>
    </source>
</evidence>
<protein>
    <submittedName>
        <fullName evidence="1">Uncharacterized protein</fullName>
    </submittedName>
</protein>
<evidence type="ECO:0000313" key="2">
    <source>
        <dbReference type="Proteomes" id="UP000242915"/>
    </source>
</evidence>
<reference evidence="2" key="1">
    <citation type="submission" date="2017-06" db="EMBL/GenBank/DDBJ databases">
        <authorList>
            <person name="Varghese N."/>
            <person name="Submissions S."/>
        </authorList>
    </citation>
    <scope>NUCLEOTIDE SEQUENCE [LARGE SCALE GENOMIC DNA]</scope>
    <source>
        <strain evidence="2">CIP 108523</strain>
    </source>
</reference>
<dbReference type="Proteomes" id="UP000242915">
    <property type="component" value="Unassembled WGS sequence"/>
</dbReference>
<dbReference type="AlphaFoldDB" id="A0A239JP13"/>
<dbReference type="EMBL" id="FZOG01000009">
    <property type="protein sequence ID" value="SNT07158.1"/>
    <property type="molecule type" value="Genomic_DNA"/>
</dbReference>
<keyword evidence="2" id="KW-1185">Reference proteome</keyword>